<evidence type="ECO:0000256" key="1">
    <source>
        <dbReference type="ARBA" id="ARBA00005817"/>
    </source>
</evidence>
<gene>
    <name evidence="4" type="ORF">Vsou_03480</name>
</gene>
<proteinExistence type="inferred from homology"/>
<dbReference type="InterPro" id="IPR001308">
    <property type="entry name" value="ETF_a/FixB"/>
</dbReference>
<name>A0ABM8BJW1_9CREN</name>
<evidence type="ECO:0000259" key="2">
    <source>
        <dbReference type="Pfam" id="PF00766"/>
    </source>
</evidence>
<accession>A0ABM8BJW1</accession>
<dbReference type="EMBL" id="AP026830">
    <property type="protein sequence ID" value="BDR91255.1"/>
    <property type="molecule type" value="Genomic_DNA"/>
</dbReference>
<organism evidence="4 5">
    <name type="scientific">Vulcanisaeta souniana JCM 11219</name>
    <dbReference type="NCBI Taxonomy" id="1293586"/>
    <lineage>
        <taxon>Archaea</taxon>
        <taxon>Thermoproteota</taxon>
        <taxon>Thermoprotei</taxon>
        <taxon>Thermoproteales</taxon>
        <taxon>Thermoproteaceae</taxon>
        <taxon>Vulcanisaeta</taxon>
    </lineage>
</organism>
<dbReference type="GeneID" id="76205900"/>
<dbReference type="Pfam" id="PF01012">
    <property type="entry name" value="ETF"/>
    <property type="match status" value="1"/>
</dbReference>
<dbReference type="SUPFAM" id="SSF52467">
    <property type="entry name" value="DHS-like NAD/FAD-binding domain"/>
    <property type="match status" value="1"/>
</dbReference>
<dbReference type="Gene3D" id="3.40.50.620">
    <property type="entry name" value="HUPs"/>
    <property type="match status" value="1"/>
</dbReference>
<dbReference type="Pfam" id="PF00766">
    <property type="entry name" value="ETF_alpha"/>
    <property type="match status" value="1"/>
</dbReference>
<dbReference type="PIRSF" id="PIRSF000089">
    <property type="entry name" value="Electra_flavoP_a"/>
    <property type="match status" value="1"/>
</dbReference>
<evidence type="ECO:0000313" key="4">
    <source>
        <dbReference type="EMBL" id="BDR91255.1"/>
    </source>
</evidence>
<dbReference type="SUPFAM" id="SSF52402">
    <property type="entry name" value="Adenine nucleotide alpha hydrolases-like"/>
    <property type="match status" value="1"/>
</dbReference>
<dbReference type="InterPro" id="IPR029035">
    <property type="entry name" value="DHS-like_NAD/FAD-binding_dom"/>
</dbReference>
<dbReference type="InterPro" id="IPR014731">
    <property type="entry name" value="ETF_asu_C"/>
</dbReference>
<comment type="similarity">
    <text evidence="1">Belongs to the ETF alpha-subunit/FixB family.</text>
</comment>
<evidence type="ECO:0000313" key="5">
    <source>
        <dbReference type="Proteomes" id="UP001060771"/>
    </source>
</evidence>
<dbReference type="RefSeq" id="WP_188604014.1">
    <property type="nucleotide sequence ID" value="NZ_AP026830.1"/>
</dbReference>
<sequence length="307" mass="33230">MNMTKVLVIGSINDTGLIGLAQKVGNPEIHYLVLGTGDTSQLGKYGVTKAYLLTAQVDETSFAETLIGVINSNNYSVVIAPASKFFKTAIPISAQKLLAPVIVDVLDLKQSDSAFEVTYNGVGNRAQVTVKVSDKVFLIAPPARFKPSEKATTVSTESLQPKVVTGVKVVSTEEKPKGKVRIEDAELIVSVGRGFKKQEDLKLAFELAEVLGAEVGCSRPIAADLKWLSEDHWVGLSGHKVRPKLYMAIGISGQPQHLAGMMEAKTVVVINSDPNAPFFKNCDYGVVEDLYKFVPALTKKLREILKK</sequence>
<protein>
    <submittedName>
        <fullName evidence="4">Electron transfer flavoprotein subunit alpha</fullName>
    </submittedName>
</protein>
<dbReference type="Gene3D" id="3.40.50.1220">
    <property type="entry name" value="TPP-binding domain"/>
    <property type="match status" value="1"/>
</dbReference>
<dbReference type="PANTHER" id="PTHR43153">
    <property type="entry name" value="ELECTRON TRANSFER FLAVOPROTEIN ALPHA"/>
    <property type="match status" value="1"/>
</dbReference>
<reference evidence="5" key="1">
    <citation type="submission" date="2022-09" db="EMBL/GenBank/DDBJ databases">
        <title>Complete genome sequence of Vulcanisaeta souniana.</title>
        <authorList>
            <person name="Kato S."/>
            <person name="Itoh T."/>
            <person name="Ohkuma M."/>
        </authorList>
    </citation>
    <scope>NUCLEOTIDE SEQUENCE [LARGE SCALE GENOMIC DNA]</scope>
    <source>
        <strain evidence="5">JCM 11219</strain>
    </source>
</reference>
<keyword evidence="5" id="KW-1185">Reference proteome</keyword>
<evidence type="ECO:0000259" key="3">
    <source>
        <dbReference type="Pfam" id="PF01012"/>
    </source>
</evidence>
<dbReference type="InterPro" id="IPR014729">
    <property type="entry name" value="Rossmann-like_a/b/a_fold"/>
</dbReference>
<feature type="domain" description="Electron transfer flavoprotein alpha/beta-subunit N-terminal" evidence="3">
    <location>
        <begin position="17"/>
        <end position="151"/>
    </location>
</feature>
<dbReference type="Proteomes" id="UP001060771">
    <property type="component" value="Chromosome"/>
</dbReference>
<feature type="domain" description="Electron transfer flavoprotein alpha subunit C-terminal" evidence="2">
    <location>
        <begin position="182"/>
        <end position="261"/>
    </location>
</feature>
<dbReference type="PANTHER" id="PTHR43153:SF11">
    <property type="entry name" value="ELECTRON TRANSFER FLAVOPROTEIN, SUBUNIT ALPHA (ETFA)"/>
    <property type="match status" value="1"/>
</dbReference>
<dbReference type="InterPro" id="IPR014730">
    <property type="entry name" value="ETF_a/b_N"/>
</dbReference>